<dbReference type="OMA" id="ASIQMQF"/>
<dbReference type="Proteomes" id="UP000028999">
    <property type="component" value="Unassembled WGS sequence"/>
</dbReference>
<dbReference type="AlphaFoldDB" id="A0A078I406"/>
<evidence type="ECO:0000313" key="1">
    <source>
        <dbReference type="EMBL" id="CDY44606.1"/>
    </source>
</evidence>
<accession>A0A078I406</accession>
<proteinExistence type="predicted"/>
<protein>
    <submittedName>
        <fullName evidence="1">BnaCnng11550D protein</fullName>
    </submittedName>
</protein>
<dbReference type="EMBL" id="LK032596">
    <property type="protein sequence ID" value="CDY44606.1"/>
    <property type="molecule type" value="Genomic_DNA"/>
</dbReference>
<organism evidence="1 2">
    <name type="scientific">Brassica napus</name>
    <name type="common">Rape</name>
    <dbReference type="NCBI Taxonomy" id="3708"/>
    <lineage>
        <taxon>Eukaryota</taxon>
        <taxon>Viridiplantae</taxon>
        <taxon>Streptophyta</taxon>
        <taxon>Embryophyta</taxon>
        <taxon>Tracheophyta</taxon>
        <taxon>Spermatophyta</taxon>
        <taxon>Magnoliopsida</taxon>
        <taxon>eudicotyledons</taxon>
        <taxon>Gunneridae</taxon>
        <taxon>Pentapetalae</taxon>
        <taxon>rosids</taxon>
        <taxon>malvids</taxon>
        <taxon>Brassicales</taxon>
        <taxon>Brassicaceae</taxon>
        <taxon>Brassiceae</taxon>
        <taxon>Brassica</taxon>
    </lineage>
</organism>
<dbReference type="PaxDb" id="3708-A0A078I406"/>
<evidence type="ECO:0000313" key="2">
    <source>
        <dbReference type="Proteomes" id="UP000028999"/>
    </source>
</evidence>
<dbReference type="Gramene" id="CDY44606">
    <property type="protein sequence ID" value="CDY44606"/>
    <property type="gene ID" value="GSBRNA2T00080540001"/>
</dbReference>
<sequence>MAETLPMKTAPHSEFQHRRATLLQLEPNHSTEECPEIEIVEGVASIQMQFLMKHSSFGKVSWLVTSLGVRPM</sequence>
<reference evidence="1 2" key="1">
    <citation type="journal article" date="2014" name="Science">
        <title>Plant genetics. Early allopolyploid evolution in the post-Neolithic Brassica napus oilseed genome.</title>
        <authorList>
            <person name="Chalhoub B."/>
            <person name="Denoeud F."/>
            <person name="Liu S."/>
            <person name="Parkin I.A."/>
            <person name="Tang H."/>
            <person name="Wang X."/>
            <person name="Chiquet J."/>
            <person name="Belcram H."/>
            <person name="Tong C."/>
            <person name="Samans B."/>
            <person name="Correa M."/>
            <person name="Da Silva C."/>
            <person name="Just J."/>
            <person name="Falentin C."/>
            <person name="Koh C.S."/>
            <person name="Le Clainche I."/>
            <person name="Bernard M."/>
            <person name="Bento P."/>
            <person name="Noel B."/>
            <person name="Labadie K."/>
            <person name="Alberti A."/>
            <person name="Charles M."/>
            <person name="Arnaud D."/>
            <person name="Guo H."/>
            <person name="Daviaud C."/>
            <person name="Alamery S."/>
            <person name="Jabbari K."/>
            <person name="Zhao M."/>
            <person name="Edger P.P."/>
            <person name="Chelaifa H."/>
            <person name="Tack D."/>
            <person name="Lassalle G."/>
            <person name="Mestiri I."/>
            <person name="Schnel N."/>
            <person name="Le Paslier M.C."/>
            <person name="Fan G."/>
            <person name="Renault V."/>
            <person name="Bayer P.E."/>
            <person name="Golicz A.A."/>
            <person name="Manoli S."/>
            <person name="Lee T.H."/>
            <person name="Thi V.H."/>
            <person name="Chalabi S."/>
            <person name="Hu Q."/>
            <person name="Fan C."/>
            <person name="Tollenaere R."/>
            <person name="Lu Y."/>
            <person name="Battail C."/>
            <person name="Shen J."/>
            <person name="Sidebottom C.H."/>
            <person name="Wang X."/>
            <person name="Canaguier A."/>
            <person name="Chauveau A."/>
            <person name="Berard A."/>
            <person name="Deniot G."/>
            <person name="Guan M."/>
            <person name="Liu Z."/>
            <person name="Sun F."/>
            <person name="Lim Y.P."/>
            <person name="Lyons E."/>
            <person name="Town C.D."/>
            <person name="Bancroft I."/>
            <person name="Wang X."/>
            <person name="Meng J."/>
            <person name="Ma J."/>
            <person name="Pires J.C."/>
            <person name="King G.J."/>
            <person name="Brunel D."/>
            <person name="Delourme R."/>
            <person name="Renard M."/>
            <person name="Aury J.M."/>
            <person name="Adams K.L."/>
            <person name="Batley J."/>
            <person name="Snowdon R.J."/>
            <person name="Tost J."/>
            <person name="Edwards D."/>
            <person name="Zhou Y."/>
            <person name="Hua W."/>
            <person name="Sharpe A.G."/>
            <person name="Paterson A.H."/>
            <person name="Guan C."/>
            <person name="Wincker P."/>
        </authorList>
    </citation>
    <scope>NUCLEOTIDE SEQUENCE [LARGE SCALE GENOMIC DNA]</scope>
    <source>
        <strain evidence="2">cv. Darmor-bzh</strain>
    </source>
</reference>
<keyword evidence="2" id="KW-1185">Reference proteome</keyword>
<gene>
    <name evidence="1" type="primary">BnaCnng11550D</name>
    <name evidence="1" type="ORF">GSBRNA2T00080540001</name>
</gene>
<name>A0A078I406_BRANA</name>